<dbReference type="PANTHER" id="PTHR30055:SF240">
    <property type="entry name" value="HTH-TYPE TRANSCRIPTIONAL REGULATOR ACRR"/>
    <property type="match status" value="1"/>
</dbReference>
<dbReference type="InterPro" id="IPR050109">
    <property type="entry name" value="HTH-type_TetR-like_transc_reg"/>
</dbReference>
<evidence type="ECO:0000256" key="4">
    <source>
        <dbReference type="ARBA" id="ARBA00023163"/>
    </source>
</evidence>
<dbReference type="GO" id="GO:0003700">
    <property type="term" value="F:DNA-binding transcription factor activity"/>
    <property type="evidence" value="ECO:0007669"/>
    <property type="project" value="TreeGrafter"/>
</dbReference>
<dbReference type="PROSITE" id="PS01081">
    <property type="entry name" value="HTH_TETR_1"/>
    <property type="match status" value="1"/>
</dbReference>
<organism evidence="7 8">
    <name type="scientific">Marinobacter excellens HL-55</name>
    <dbReference type="NCBI Taxonomy" id="1305731"/>
    <lineage>
        <taxon>Bacteria</taxon>
        <taxon>Pseudomonadati</taxon>
        <taxon>Pseudomonadota</taxon>
        <taxon>Gammaproteobacteria</taxon>
        <taxon>Pseudomonadales</taxon>
        <taxon>Marinobacteraceae</taxon>
        <taxon>Marinobacter</taxon>
    </lineage>
</organism>
<feature type="DNA-binding region" description="H-T-H motif" evidence="5">
    <location>
        <begin position="33"/>
        <end position="52"/>
    </location>
</feature>
<keyword evidence="4" id="KW-0804">Transcription</keyword>
<evidence type="ECO:0000256" key="1">
    <source>
        <dbReference type="ARBA" id="ARBA00022491"/>
    </source>
</evidence>
<dbReference type="EMBL" id="LJZQ01000004">
    <property type="protein sequence ID" value="KPQ29826.1"/>
    <property type="molecule type" value="Genomic_DNA"/>
</dbReference>
<dbReference type="Gene3D" id="1.10.357.10">
    <property type="entry name" value="Tetracycline Repressor, domain 2"/>
    <property type="match status" value="1"/>
</dbReference>
<evidence type="ECO:0000256" key="2">
    <source>
        <dbReference type="ARBA" id="ARBA00023015"/>
    </source>
</evidence>
<evidence type="ECO:0000256" key="3">
    <source>
        <dbReference type="ARBA" id="ARBA00023125"/>
    </source>
</evidence>
<gene>
    <name evidence="7" type="primary">acrR</name>
    <name evidence="7" type="ORF">HLUCCX14_04155</name>
</gene>
<dbReference type="OrthoDB" id="5816932at2"/>
<evidence type="ECO:0000256" key="5">
    <source>
        <dbReference type="PROSITE-ProRule" id="PRU00335"/>
    </source>
</evidence>
<dbReference type="SUPFAM" id="SSF46689">
    <property type="entry name" value="Homeodomain-like"/>
    <property type="match status" value="1"/>
</dbReference>
<accession>A0A0N8KL34</accession>
<feature type="domain" description="HTH tetR-type" evidence="6">
    <location>
        <begin position="10"/>
        <end position="70"/>
    </location>
</feature>
<evidence type="ECO:0000313" key="7">
    <source>
        <dbReference type="EMBL" id="KPQ29826.1"/>
    </source>
</evidence>
<evidence type="ECO:0000313" key="8">
    <source>
        <dbReference type="Proteomes" id="UP000050416"/>
    </source>
</evidence>
<dbReference type="PANTHER" id="PTHR30055">
    <property type="entry name" value="HTH-TYPE TRANSCRIPTIONAL REGULATOR RUTR"/>
    <property type="match status" value="1"/>
</dbReference>
<proteinExistence type="predicted"/>
<dbReference type="PRINTS" id="PR00455">
    <property type="entry name" value="HTHTETR"/>
</dbReference>
<name>A0A0N8KL34_9GAMM</name>
<dbReference type="InterPro" id="IPR001647">
    <property type="entry name" value="HTH_TetR"/>
</dbReference>
<sequence length="200" mass="22433">MARRTKAEAEATRESILDAAEQVFMDKGVAKASLEEIARAAGVTRGAVYWHFRNKPDILDAMLERVRAPLAEMIDEAIAVGDSLERLKQVCIIALQKLANDTRYFRVYYILFHRNESDQAIEKHKALSIEAITLVGDIFARPDNAGRLHATLTPETAAFLLHTQMLGIFFDWLAAPDRRPLSDMAPLLVETAFRGLMANH</sequence>
<evidence type="ECO:0000259" key="6">
    <source>
        <dbReference type="PROSITE" id="PS50977"/>
    </source>
</evidence>
<keyword evidence="2" id="KW-0805">Transcription regulation</keyword>
<dbReference type="Pfam" id="PF08361">
    <property type="entry name" value="TetR_C_2"/>
    <property type="match status" value="1"/>
</dbReference>
<dbReference type="InterPro" id="IPR023772">
    <property type="entry name" value="DNA-bd_HTH_TetR-type_CS"/>
</dbReference>
<dbReference type="InterPro" id="IPR036271">
    <property type="entry name" value="Tet_transcr_reg_TetR-rel_C_sf"/>
</dbReference>
<dbReference type="PROSITE" id="PS50977">
    <property type="entry name" value="HTH_TETR_2"/>
    <property type="match status" value="1"/>
</dbReference>
<reference evidence="7 8" key="1">
    <citation type="submission" date="2015-09" db="EMBL/GenBank/DDBJ databases">
        <title>Identification and resolution of microdiversity through metagenomic sequencing of parallel consortia.</title>
        <authorList>
            <person name="Nelson W.C."/>
            <person name="Romine M.F."/>
            <person name="Lindemann S.R."/>
        </authorList>
    </citation>
    <scope>NUCLEOTIDE SEQUENCE [LARGE SCALE GENOMIC DNA]</scope>
    <source>
        <strain evidence="7">HL-55</strain>
    </source>
</reference>
<dbReference type="AlphaFoldDB" id="A0A0N8KL34"/>
<dbReference type="InterPro" id="IPR009057">
    <property type="entry name" value="Homeodomain-like_sf"/>
</dbReference>
<dbReference type="PATRIC" id="fig|1305731.5.peg.2927"/>
<protein>
    <submittedName>
        <fullName evidence="7">TetR/AcrR family transcriptional regulator, acrAB operon repressor</fullName>
    </submittedName>
</protein>
<dbReference type="STRING" id="1305731.GCA_000934705_03495"/>
<keyword evidence="3 5" id="KW-0238">DNA-binding</keyword>
<dbReference type="Pfam" id="PF00440">
    <property type="entry name" value="TetR_N"/>
    <property type="match status" value="1"/>
</dbReference>
<dbReference type="GO" id="GO:0000976">
    <property type="term" value="F:transcription cis-regulatory region binding"/>
    <property type="evidence" value="ECO:0007669"/>
    <property type="project" value="TreeGrafter"/>
</dbReference>
<dbReference type="InterPro" id="IPR013572">
    <property type="entry name" value="Tscrpt_reg_MAATS_C"/>
</dbReference>
<dbReference type="SUPFAM" id="SSF48498">
    <property type="entry name" value="Tetracyclin repressor-like, C-terminal domain"/>
    <property type="match status" value="1"/>
</dbReference>
<keyword evidence="1" id="KW-0678">Repressor</keyword>
<comment type="caution">
    <text evidence="7">The sequence shown here is derived from an EMBL/GenBank/DDBJ whole genome shotgun (WGS) entry which is preliminary data.</text>
</comment>
<dbReference type="Proteomes" id="UP000050416">
    <property type="component" value="Unassembled WGS sequence"/>
</dbReference>